<name>A0A4E0Q2S7_9EURY</name>
<dbReference type="InterPro" id="IPR042080">
    <property type="entry name" value="RNA_2'-PTrans_N"/>
</dbReference>
<proteinExistence type="inferred from homology"/>
<dbReference type="OrthoDB" id="24376at2157"/>
<dbReference type="EC" id="2.7.1.-" evidence="5"/>
<evidence type="ECO:0000256" key="5">
    <source>
        <dbReference type="HAMAP-Rule" id="MF_00299"/>
    </source>
</evidence>
<sequence length="211" mass="24179">MIRKCKQHGYFRGELCPECDDEGRYVLDDEREERLGRFISGALRHFPEDVGLEMDSQGWVDMDLLCDIMKKRYKWGTTERLISLVESDRKGRYEIDGSFIRARYGHSVEIDLVPDYPENELPYLYYGVSQEEADMLLEDGITAVRQCYVHLSTSLDKAMQAASIHTENPVIFEIDAGSAQEDGIDIIVVNDNIVLVKSIPAEYISIKEAEE</sequence>
<comment type="function">
    <text evidence="4 5">Removes the 2'-phosphate from RNA via an intermediate in which the phosphate is ADP-ribosylated by NAD followed by a presumed transesterification to release the RNA and generate ADP-ribose 1''-2''-cyclic phosphate (APPR&gt;P). May function as an ADP-ribosylase.</text>
</comment>
<evidence type="ECO:0000256" key="4">
    <source>
        <dbReference type="ARBA" id="ARBA00025212"/>
    </source>
</evidence>
<dbReference type="GO" id="GO:0000215">
    <property type="term" value="F:tRNA 2'-phosphotransferase activity"/>
    <property type="evidence" value="ECO:0007669"/>
    <property type="project" value="TreeGrafter"/>
</dbReference>
<dbReference type="AlphaFoldDB" id="A0A4E0Q2S7"/>
<dbReference type="GO" id="GO:0003950">
    <property type="term" value="F:NAD+ poly-ADP-ribosyltransferase activity"/>
    <property type="evidence" value="ECO:0007669"/>
    <property type="project" value="InterPro"/>
</dbReference>
<keyword evidence="3 5" id="KW-0520">NAD</keyword>
<evidence type="ECO:0000313" key="7">
    <source>
        <dbReference type="Proteomes" id="UP000297295"/>
    </source>
</evidence>
<dbReference type="EMBL" id="PGGK01000018">
    <property type="protein sequence ID" value="TGC07230.1"/>
    <property type="molecule type" value="Genomic_DNA"/>
</dbReference>
<dbReference type="PANTHER" id="PTHR12684:SF2">
    <property type="entry name" value="TRNA 2'-PHOSPHOTRANSFERASE 1"/>
    <property type="match status" value="1"/>
</dbReference>
<comment type="caution">
    <text evidence="6">The sequence shown here is derived from an EMBL/GenBank/DDBJ whole genome shotgun (WGS) entry which is preliminary data.</text>
</comment>
<dbReference type="InterPro" id="IPR042081">
    <property type="entry name" value="RNA_2'-PTrans_C"/>
</dbReference>
<evidence type="ECO:0000313" key="6">
    <source>
        <dbReference type="EMBL" id="TGC07230.1"/>
    </source>
</evidence>
<dbReference type="InterPro" id="IPR002745">
    <property type="entry name" value="Ptrans_KptA/Tpt1"/>
</dbReference>
<dbReference type="RefSeq" id="WP_135390508.1">
    <property type="nucleotide sequence ID" value="NZ_PGGK01000018.1"/>
</dbReference>
<dbReference type="HAMAP" id="MF_00299">
    <property type="entry name" value="KptA"/>
    <property type="match status" value="1"/>
</dbReference>
<organism evidence="6 7">
    <name type="scientific">Methanolobus halotolerans</name>
    <dbReference type="NCBI Taxonomy" id="2052935"/>
    <lineage>
        <taxon>Archaea</taxon>
        <taxon>Methanobacteriati</taxon>
        <taxon>Methanobacteriota</taxon>
        <taxon>Stenosarchaea group</taxon>
        <taxon>Methanomicrobia</taxon>
        <taxon>Methanosarcinales</taxon>
        <taxon>Methanosarcinaceae</taxon>
        <taxon>Methanolobus</taxon>
    </lineage>
</organism>
<dbReference type="GO" id="GO:0006388">
    <property type="term" value="P:tRNA splicing, via endonucleolytic cleavage and ligation"/>
    <property type="evidence" value="ECO:0007669"/>
    <property type="project" value="UniProtKB-UniRule"/>
</dbReference>
<evidence type="ECO:0000256" key="1">
    <source>
        <dbReference type="ARBA" id="ARBA00009836"/>
    </source>
</evidence>
<dbReference type="Gene3D" id="1.10.10.970">
    <property type="entry name" value="RNA 2'-phosphotransferase, Tpt1/KptA family, N-terminal domain"/>
    <property type="match status" value="1"/>
</dbReference>
<dbReference type="Gene3D" id="3.20.170.30">
    <property type="match status" value="1"/>
</dbReference>
<protein>
    <recommendedName>
        <fullName evidence="5">Probable RNA 2'-phosphotransferase</fullName>
        <ecNumber evidence="5">2.7.1.-</ecNumber>
    </recommendedName>
</protein>
<comment type="similarity">
    <text evidence="1 5">Belongs to the KptA/TPT1 family.</text>
</comment>
<dbReference type="PANTHER" id="PTHR12684">
    <property type="entry name" value="PUTATIVE PHOSPHOTRANSFERASE"/>
    <property type="match status" value="1"/>
</dbReference>
<keyword evidence="7" id="KW-1185">Reference proteome</keyword>
<dbReference type="Pfam" id="PF01885">
    <property type="entry name" value="PTS_2-RNA"/>
    <property type="match status" value="1"/>
</dbReference>
<keyword evidence="2 5" id="KW-0808">Transferase</keyword>
<evidence type="ECO:0000256" key="2">
    <source>
        <dbReference type="ARBA" id="ARBA00022679"/>
    </source>
</evidence>
<reference evidence="6 7" key="1">
    <citation type="submission" date="2017-11" db="EMBL/GenBank/DDBJ databases">
        <title>Isolation and Characterization of Methanogenic Archaea from Saline Meromictic Lake at Siberia.</title>
        <authorList>
            <person name="Shen Y."/>
            <person name="Huang H.-H."/>
            <person name="Lai M.-C."/>
            <person name="Chen S.-C."/>
        </authorList>
    </citation>
    <scope>NUCLEOTIDE SEQUENCE [LARGE SCALE GENOMIC DNA]</scope>
    <source>
        <strain evidence="6 7">SY-01</strain>
    </source>
</reference>
<dbReference type="InterPro" id="IPR022928">
    <property type="entry name" value="RNA_2'-PTrans_KptA"/>
</dbReference>
<accession>A0A4E0Q2S7</accession>
<dbReference type="NCBIfam" id="NF002015">
    <property type="entry name" value="PRK00819.1-5"/>
    <property type="match status" value="1"/>
</dbReference>
<gene>
    <name evidence="5" type="primary">kptA</name>
    <name evidence="6" type="ORF">CUN85_11825</name>
</gene>
<dbReference type="Proteomes" id="UP000297295">
    <property type="component" value="Unassembled WGS sequence"/>
</dbReference>
<evidence type="ECO:0000256" key="3">
    <source>
        <dbReference type="ARBA" id="ARBA00023027"/>
    </source>
</evidence>
<dbReference type="SUPFAM" id="SSF56399">
    <property type="entry name" value="ADP-ribosylation"/>
    <property type="match status" value="1"/>
</dbReference>